<evidence type="ECO:0000256" key="1">
    <source>
        <dbReference type="SAM" id="Phobius"/>
    </source>
</evidence>
<evidence type="ECO:0000313" key="2">
    <source>
        <dbReference type="EMBL" id="MFN0290973.1"/>
    </source>
</evidence>
<proteinExistence type="predicted"/>
<evidence type="ECO:0000313" key="3">
    <source>
        <dbReference type="Proteomes" id="UP001517367"/>
    </source>
</evidence>
<dbReference type="Proteomes" id="UP001517367">
    <property type="component" value="Unassembled WGS sequence"/>
</dbReference>
<keyword evidence="3" id="KW-1185">Reference proteome</keyword>
<protein>
    <submittedName>
        <fullName evidence="2">Uncharacterized protein</fullName>
    </submittedName>
</protein>
<keyword evidence="1" id="KW-1133">Transmembrane helix</keyword>
<accession>A0ABW9JID8</accession>
<keyword evidence="1" id="KW-0472">Membrane</keyword>
<comment type="caution">
    <text evidence="2">The sequence shown here is derived from an EMBL/GenBank/DDBJ whole genome shotgun (WGS) entry which is preliminary data.</text>
</comment>
<keyword evidence="1" id="KW-0812">Transmembrane</keyword>
<dbReference type="EMBL" id="SRMP02000007">
    <property type="protein sequence ID" value="MFN0290973.1"/>
    <property type="molecule type" value="Genomic_DNA"/>
</dbReference>
<feature type="transmembrane region" description="Helical" evidence="1">
    <location>
        <begin position="276"/>
        <end position="297"/>
    </location>
</feature>
<dbReference type="RefSeq" id="WP_138730183.1">
    <property type="nucleotide sequence ID" value="NZ_SRMP02000007.1"/>
</dbReference>
<gene>
    <name evidence="2" type="ORF">E5L68_006200</name>
</gene>
<organism evidence="2 3">
    <name type="scientific">Pedobacter helvus</name>
    <dbReference type="NCBI Taxonomy" id="2563444"/>
    <lineage>
        <taxon>Bacteria</taxon>
        <taxon>Pseudomonadati</taxon>
        <taxon>Bacteroidota</taxon>
        <taxon>Sphingobacteriia</taxon>
        <taxon>Sphingobacteriales</taxon>
        <taxon>Sphingobacteriaceae</taxon>
        <taxon>Pedobacter</taxon>
    </lineage>
</organism>
<name>A0ABW9JID8_9SPHI</name>
<sequence>MINFLLKEVALTSVYRQVFKTTVWIICIFSLNANAQNYTSNFADPAGNFSATAPSGGTCVAATLNGASNVADADLNNYVSISGLLNAPLTCTDPLYAIRAKLNFPQGTTFAPAGYFAGFRVQFSSVLSVSLLQSNLSLRTYLGGVLRETITGANIVNISLLASTDVVPLYFISTQTFDEVELIINGAVLPLDVALDYRIFSAFGSIEVLPVSFGNVSAKLQSGQLNVAWNTLSESNNDRFLIQGATDGQTWVDLGAVASKAVNGHSSTNLSYSFTMPWSGTLMAGIGLLGLFLLPAVRNRWLKAAMVLFAVVLLVSCAKENNGIAELERNGASNKPLYVRVVQVDKDGKMSYSHAVVAKP</sequence>
<reference evidence="2 3" key="1">
    <citation type="submission" date="2024-12" db="EMBL/GenBank/DDBJ databases">
        <authorList>
            <person name="Hu S."/>
        </authorList>
    </citation>
    <scope>NUCLEOTIDE SEQUENCE [LARGE SCALE GENOMIC DNA]</scope>
    <source>
        <strain evidence="2 3">P-25</strain>
    </source>
</reference>